<name>A0A455VD37_9CAUD</name>
<reference evidence="1 2" key="1">
    <citation type="submission" date="2019-03" db="EMBL/GenBank/DDBJ databases">
        <title>Complete genome sequencing analysis of lytic phage phiQ1.</title>
        <authorList>
            <person name="Kimuro A."/>
            <person name="Yamasaka A."/>
            <person name="Fujino Y."/>
            <person name="Doi K."/>
        </authorList>
    </citation>
    <scope>NUCLEOTIDE SEQUENCE [LARGE SCALE GENOMIC DNA]</scope>
    <source>
        <strain evidence="2">phiQ1</strain>
    </source>
</reference>
<dbReference type="RefSeq" id="YP_009900326.1">
    <property type="nucleotide sequence ID" value="NC_049805.1"/>
</dbReference>
<evidence type="ECO:0000313" key="1">
    <source>
        <dbReference type="EMBL" id="BBI90349.1"/>
    </source>
</evidence>
<keyword evidence="2" id="KW-1185">Reference proteome</keyword>
<dbReference type="EMBL" id="AP019527">
    <property type="protein sequence ID" value="BBI90349.1"/>
    <property type="molecule type" value="Genomic_DNA"/>
</dbReference>
<evidence type="ECO:0000313" key="2">
    <source>
        <dbReference type="Proteomes" id="UP000291120"/>
    </source>
</evidence>
<proteinExistence type="predicted"/>
<dbReference type="GeneID" id="56132545"/>
<dbReference type="KEGG" id="vg:56132545"/>
<dbReference type="Proteomes" id="UP000291120">
    <property type="component" value="Segment"/>
</dbReference>
<accession>A0A455VD37</accession>
<organism evidence="1 2">
    <name type="scientific">Lactococcus phage phiQ1</name>
    <dbReference type="NCBI Taxonomy" id="2488571"/>
    <lineage>
        <taxon>Viruses</taxon>
        <taxon>Duplodnaviria</taxon>
        <taxon>Heunggongvirae</taxon>
        <taxon>Uroviricota</taxon>
        <taxon>Caudoviricetes</taxon>
        <taxon>Teubervirus</taxon>
        <taxon>Teubervirus Q1</taxon>
    </lineage>
</organism>
<sequence>MKLKKHIKTKFTIIALSLVFVGGAMVGQKTPTATEKAFNYQVSLLEKEDNRIYSDSNDTKILPGNYQKQELVRIKKFIQKHKLNHRQIVILESMVNSNINDYQDTWFTTH</sequence>
<protein>
    <submittedName>
        <fullName evidence="1">Uncharacterized protein</fullName>
    </submittedName>
</protein>